<dbReference type="AlphaFoldDB" id="A0A316C364"/>
<keyword evidence="4" id="KW-1185">Reference proteome</keyword>
<gene>
    <name evidence="3" type="ORF">C7441_10875</name>
</gene>
<reference evidence="3 4" key="1">
    <citation type="submission" date="2018-05" db="EMBL/GenBank/DDBJ databases">
        <title>Genomic Encyclopedia of Type Strains, Phase IV (KMG-IV): sequencing the most valuable type-strain genomes for metagenomic binning, comparative biology and taxonomic classification.</title>
        <authorList>
            <person name="Goeker M."/>
        </authorList>
    </citation>
    <scope>NUCLEOTIDE SEQUENCE [LARGE SCALE GENOMIC DNA]</scope>
    <source>
        <strain evidence="3 4">DSM 6986</strain>
    </source>
</reference>
<keyword evidence="1" id="KW-0175">Coiled coil</keyword>
<feature type="signal peptide" evidence="2">
    <location>
        <begin position="1"/>
        <end position="34"/>
    </location>
</feature>
<dbReference type="SUPFAM" id="SSF158791">
    <property type="entry name" value="MgtE N-terminal domain-like"/>
    <property type="match status" value="1"/>
</dbReference>
<dbReference type="EMBL" id="QGGG01000008">
    <property type="protein sequence ID" value="PWJ83683.1"/>
    <property type="molecule type" value="Genomic_DNA"/>
</dbReference>
<sequence>MTASTSLPLAIRRTGLLAASAAAIVLMTGMAASAQQGAAEPMAAITAASEPTEIERFCSNIADVARDRRYALQRQELETLQKDIDQRMKALEEKRAEYEEWLKRREDFLSRIEDNVVKIYSTMKPDAAAERLAEVNVEVAAGILMKLEARKAGVILNEMNRKSAAELTRIMAAATRKEDPT</sequence>
<comment type="caution">
    <text evidence="3">The sequence shown here is derived from an EMBL/GenBank/DDBJ whole genome shotgun (WGS) entry which is preliminary data.</text>
</comment>
<keyword evidence="3" id="KW-0282">Flagellum</keyword>
<dbReference type="RefSeq" id="WP_244916129.1">
    <property type="nucleotide sequence ID" value="NZ_QGGG01000008.1"/>
</dbReference>
<feature type="chain" id="PRO_5016343582" evidence="2">
    <location>
        <begin position="35"/>
        <end position="181"/>
    </location>
</feature>
<protein>
    <submittedName>
        <fullName evidence="3">Flagellar motility protein MotE (MotC chaperone)</fullName>
    </submittedName>
</protein>
<feature type="coiled-coil region" evidence="1">
    <location>
        <begin position="74"/>
        <end position="111"/>
    </location>
</feature>
<evidence type="ECO:0000313" key="4">
    <source>
        <dbReference type="Proteomes" id="UP000245396"/>
    </source>
</evidence>
<keyword evidence="3" id="KW-0969">Cilium</keyword>
<evidence type="ECO:0000256" key="2">
    <source>
        <dbReference type="SAM" id="SignalP"/>
    </source>
</evidence>
<evidence type="ECO:0000256" key="1">
    <source>
        <dbReference type="SAM" id="Coils"/>
    </source>
</evidence>
<dbReference type="STRING" id="1192868.GCA_000304395_03714"/>
<accession>A0A316C364</accession>
<keyword evidence="2" id="KW-0732">Signal</keyword>
<evidence type="ECO:0000313" key="3">
    <source>
        <dbReference type="EMBL" id="PWJ83683.1"/>
    </source>
</evidence>
<name>A0A316C364_PSESE</name>
<keyword evidence="3" id="KW-0966">Cell projection</keyword>
<dbReference type="Proteomes" id="UP000245396">
    <property type="component" value="Unassembled WGS sequence"/>
</dbReference>
<proteinExistence type="predicted"/>
<organism evidence="3 4">
    <name type="scientific">Pseudaminobacter salicylatoxidans</name>
    <dbReference type="NCBI Taxonomy" id="93369"/>
    <lineage>
        <taxon>Bacteria</taxon>
        <taxon>Pseudomonadati</taxon>
        <taxon>Pseudomonadota</taxon>
        <taxon>Alphaproteobacteria</taxon>
        <taxon>Hyphomicrobiales</taxon>
        <taxon>Phyllobacteriaceae</taxon>
        <taxon>Pseudaminobacter</taxon>
    </lineage>
</organism>